<evidence type="ECO:0000313" key="10">
    <source>
        <dbReference type="Proteomes" id="UP000185911"/>
    </source>
</evidence>
<keyword evidence="6" id="KW-0472">Membrane</keyword>
<reference evidence="9 10" key="1">
    <citation type="submission" date="2017-01" db="EMBL/GenBank/DDBJ databases">
        <title>Genome sequence of Rhodoferax antarcticus ANT.BR, a psychrophilic purple nonsulfur bacterium from an Antarctic microbial mat.</title>
        <authorList>
            <person name="Baker J."/>
            <person name="Riester C."/>
            <person name="Skinner B."/>
            <person name="Newell A."/>
            <person name="Swingley W."/>
            <person name="Madigan M."/>
            <person name="Jung D."/>
            <person name="Asao M."/>
            <person name="Chen M."/>
            <person name="Loughlin P."/>
            <person name="Pan H."/>
            <person name="Lin S."/>
            <person name="Li N."/>
            <person name="Shaw J."/>
            <person name="Prado M."/>
            <person name="Sherman C."/>
            <person name="Li X."/>
            <person name="Tang J."/>
            <person name="Blankenship R."/>
            <person name="Zhao T."/>
            <person name="Touchman J."/>
            <person name="Sattley M."/>
        </authorList>
    </citation>
    <scope>NUCLEOTIDE SEQUENCE [LARGE SCALE GENOMIC DNA]</scope>
    <source>
        <strain evidence="9 10">ANT.BR</strain>
    </source>
</reference>
<keyword evidence="10" id="KW-1185">Reference proteome</keyword>
<evidence type="ECO:0000256" key="5">
    <source>
        <dbReference type="ARBA" id="ARBA00022729"/>
    </source>
</evidence>
<evidence type="ECO:0000256" key="7">
    <source>
        <dbReference type="ARBA" id="ARBA00023237"/>
    </source>
</evidence>
<keyword evidence="7" id="KW-0998">Cell outer membrane</keyword>
<keyword evidence="5 8" id="KW-0732">Signal</keyword>
<gene>
    <name evidence="9" type="ORF">BLL52_0122</name>
</gene>
<protein>
    <submittedName>
        <fullName evidence="9">Outer membrane transport family protein</fullName>
    </submittedName>
</protein>
<dbReference type="InterPro" id="IPR005017">
    <property type="entry name" value="OMPP1/FadL/TodX"/>
</dbReference>
<dbReference type="STRING" id="81479.RA876_14710"/>
<evidence type="ECO:0000256" key="3">
    <source>
        <dbReference type="ARBA" id="ARBA00022452"/>
    </source>
</evidence>
<dbReference type="AlphaFoldDB" id="A0A1Q8YKL5"/>
<evidence type="ECO:0000256" key="6">
    <source>
        <dbReference type="ARBA" id="ARBA00023136"/>
    </source>
</evidence>
<comment type="caution">
    <text evidence="9">The sequence shown here is derived from an EMBL/GenBank/DDBJ whole genome shotgun (WGS) entry which is preliminary data.</text>
</comment>
<proteinExistence type="inferred from homology"/>
<dbReference type="PANTHER" id="PTHR35093">
    <property type="entry name" value="OUTER MEMBRANE PROTEIN NMB0088-RELATED"/>
    <property type="match status" value="1"/>
</dbReference>
<evidence type="ECO:0000256" key="8">
    <source>
        <dbReference type="SAM" id="SignalP"/>
    </source>
</evidence>
<dbReference type="GO" id="GO:0015483">
    <property type="term" value="F:long-chain fatty acid transporting porin activity"/>
    <property type="evidence" value="ECO:0007669"/>
    <property type="project" value="TreeGrafter"/>
</dbReference>
<dbReference type="Proteomes" id="UP000185911">
    <property type="component" value="Unassembled WGS sequence"/>
</dbReference>
<name>A0A1Q8YKL5_9BURK</name>
<dbReference type="EMBL" id="MSYM01000001">
    <property type="protein sequence ID" value="OLP08515.1"/>
    <property type="molecule type" value="Genomic_DNA"/>
</dbReference>
<feature type="signal peptide" evidence="8">
    <location>
        <begin position="1"/>
        <end position="16"/>
    </location>
</feature>
<comment type="subcellular location">
    <subcellularLocation>
        <location evidence="1">Cell outer membrane</location>
        <topology evidence="1">Multi-pass membrane protein</topology>
    </subcellularLocation>
</comment>
<evidence type="ECO:0000256" key="4">
    <source>
        <dbReference type="ARBA" id="ARBA00022692"/>
    </source>
</evidence>
<sequence length="440" mass="46381">MAVAAALSLPMSAAMATNGMLMEGYAAVATSMGGAAQAHDVGNAGMAQNPATLALQPDGTSRFAINVGMLQPDVESSAMGMTSKSGGDFYLMPSMGYTKRNGAWTYGIGVFAHGGMGTEYDGSSVISAMQGLPSRSELGVGNVLIPVAYQVNSDLTVAATLKFVWASLDIQMTGSVAQLAGYLAPQSNPGNLVTNLSSVSSPTTTFARIDFSDDNKFSGAAKATGFGAILGATYRVNSEVLLGASYQLRTRLSDMQTNSTGASFGVIGSALDVGKMTIIDFQMPSVLAVGGSWQVNPSWLLVADLKYIGWADSMKSFRMRYDSSISANGSVDFAIKQEWKDQTVLNLGAAWKASEQLTLRAGVSFSDNPVPDQYVHPLFPAIEKNHVMFGFGYKFTKADSFNASLAHAPKVAVTNNSDPSMPLTISHSQNNLQLGYSRTF</sequence>
<comment type="similarity">
    <text evidence="2">Belongs to the OmpP1/FadL family.</text>
</comment>
<organism evidence="9 10">
    <name type="scientific">Rhodoferax antarcticus ANT.BR</name>
    <dbReference type="NCBI Taxonomy" id="1111071"/>
    <lineage>
        <taxon>Bacteria</taxon>
        <taxon>Pseudomonadati</taxon>
        <taxon>Pseudomonadota</taxon>
        <taxon>Betaproteobacteria</taxon>
        <taxon>Burkholderiales</taxon>
        <taxon>Comamonadaceae</taxon>
        <taxon>Rhodoferax</taxon>
    </lineage>
</organism>
<feature type="chain" id="PRO_5012706048" evidence="8">
    <location>
        <begin position="17"/>
        <end position="440"/>
    </location>
</feature>
<evidence type="ECO:0000256" key="1">
    <source>
        <dbReference type="ARBA" id="ARBA00004571"/>
    </source>
</evidence>
<keyword evidence="3" id="KW-1134">Transmembrane beta strand</keyword>
<dbReference type="PANTHER" id="PTHR35093:SF8">
    <property type="entry name" value="OUTER MEMBRANE PROTEIN NMB0088-RELATED"/>
    <property type="match status" value="1"/>
</dbReference>
<dbReference type="Pfam" id="PF03349">
    <property type="entry name" value="Toluene_X"/>
    <property type="match status" value="1"/>
</dbReference>
<evidence type="ECO:0000313" key="9">
    <source>
        <dbReference type="EMBL" id="OLP08515.1"/>
    </source>
</evidence>
<accession>A0A1Q8YKL5</accession>
<evidence type="ECO:0000256" key="2">
    <source>
        <dbReference type="ARBA" id="ARBA00008163"/>
    </source>
</evidence>
<keyword evidence="4" id="KW-0812">Transmembrane</keyword>
<dbReference type="GO" id="GO:0009279">
    <property type="term" value="C:cell outer membrane"/>
    <property type="evidence" value="ECO:0007669"/>
    <property type="project" value="UniProtKB-SubCell"/>
</dbReference>
<dbReference type="SUPFAM" id="SSF56935">
    <property type="entry name" value="Porins"/>
    <property type="match status" value="1"/>
</dbReference>
<dbReference type="Gene3D" id="2.40.160.60">
    <property type="entry name" value="Outer membrane protein transport protein (OMPP1/FadL/TodX)"/>
    <property type="match status" value="1"/>
</dbReference>